<keyword evidence="4 6" id="KW-1133">Transmembrane helix</keyword>
<evidence type="ECO:0008006" key="9">
    <source>
        <dbReference type="Google" id="ProtNLM"/>
    </source>
</evidence>
<dbReference type="GO" id="GO:0005886">
    <property type="term" value="C:plasma membrane"/>
    <property type="evidence" value="ECO:0007669"/>
    <property type="project" value="UniProtKB-SubCell"/>
</dbReference>
<dbReference type="AlphaFoldDB" id="A0A916J3H2"/>
<evidence type="ECO:0000313" key="7">
    <source>
        <dbReference type="EMBL" id="CAG4882714.1"/>
    </source>
</evidence>
<dbReference type="Proteomes" id="UP000742786">
    <property type="component" value="Unassembled WGS sequence"/>
</dbReference>
<evidence type="ECO:0000256" key="6">
    <source>
        <dbReference type="SAM" id="Phobius"/>
    </source>
</evidence>
<keyword evidence="8" id="KW-1185">Reference proteome</keyword>
<feature type="transmembrane region" description="Helical" evidence="6">
    <location>
        <begin position="51"/>
        <end position="69"/>
    </location>
</feature>
<protein>
    <recommendedName>
        <fullName evidence="9">Flippase-like domain-containing protein</fullName>
    </recommendedName>
</protein>
<evidence type="ECO:0000313" key="8">
    <source>
        <dbReference type="Proteomes" id="UP000742786"/>
    </source>
</evidence>
<organism evidence="7 8">
    <name type="scientific">Georgfuchsia toluolica</name>
    <dbReference type="NCBI Taxonomy" id="424218"/>
    <lineage>
        <taxon>Bacteria</taxon>
        <taxon>Pseudomonadati</taxon>
        <taxon>Pseudomonadota</taxon>
        <taxon>Betaproteobacteria</taxon>
        <taxon>Nitrosomonadales</taxon>
        <taxon>Sterolibacteriaceae</taxon>
        <taxon>Georgfuchsia</taxon>
    </lineage>
</organism>
<feature type="transmembrane region" description="Helical" evidence="6">
    <location>
        <begin position="277"/>
        <end position="299"/>
    </location>
</feature>
<dbReference type="PANTHER" id="PTHR40277">
    <property type="entry name" value="BLL5419 PROTEIN"/>
    <property type="match status" value="1"/>
</dbReference>
<feature type="transmembrane region" description="Helical" evidence="6">
    <location>
        <begin position="200"/>
        <end position="227"/>
    </location>
</feature>
<evidence type="ECO:0000256" key="4">
    <source>
        <dbReference type="ARBA" id="ARBA00022989"/>
    </source>
</evidence>
<name>A0A916J3H2_9PROT</name>
<comment type="caution">
    <text evidence="7">The sequence shown here is derived from an EMBL/GenBank/DDBJ whole genome shotgun (WGS) entry which is preliminary data.</text>
</comment>
<evidence type="ECO:0000256" key="2">
    <source>
        <dbReference type="ARBA" id="ARBA00022475"/>
    </source>
</evidence>
<evidence type="ECO:0000256" key="3">
    <source>
        <dbReference type="ARBA" id="ARBA00022692"/>
    </source>
</evidence>
<gene>
    <name evidence="7" type="ORF">GTOL_10596</name>
</gene>
<feature type="transmembrane region" description="Helical" evidence="6">
    <location>
        <begin position="248"/>
        <end position="271"/>
    </location>
</feature>
<keyword evidence="3 6" id="KW-0812">Transmembrane</keyword>
<accession>A0A916J3H2</accession>
<dbReference type="InterPro" id="IPR022791">
    <property type="entry name" value="L-PG_synthase/AglD"/>
</dbReference>
<reference evidence="7" key="1">
    <citation type="submission" date="2021-04" db="EMBL/GenBank/DDBJ databases">
        <authorList>
            <person name="Hornung B."/>
        </authorList>
    </citation>
    <scope>NUCLEOTIDE SEQUENCE</scope>
    <source>
        <strain evidence="7">G5G6</strain>
    </source>
</reference>
<dbReference type="EMBL" id="CAJQUM010000001">
    <property type="protein sequence ID" value="CAG4882714.1"/>
    <property type="molecule type" value="Genomic_DNA"/>
</dbReference>
<evidence type="ECO:0000256" key="5">
    <source>
        <dbReference type="ARBA" id="ARBA00023136"/>
    </source>
</evidence>
<proteinExistence type="predicted"/>
<feature type="transmembrane region" description="Helical" evidence="6">
    <location>
        <begin position="89"/>
        <end position="112"/>
    </location>
</feature>
<comment type="subcellular location">
    <subcellularLocation>
        <location evidence="1">Cell membrane</location>
        <topology evidence="1">Multi-pass membrane protein</topology>
    </subcellularLocation>
</comment>
<dbReference type="PANTHER" id="PTHR40277:SF1">
    <property type="entry name" value="BLL5419 PROTEIN"/>
    <property type="match status" value="1"/>
</dbReference>
<feature type="transmembrane region" description="Helical" evidence="6">
    <location>
        <begin position="170"/>
        <end position="194"/>
    </location>
</feature>
<evidence type="ECO:0000256" key="1">
    <source>
        <dbReference type="ARBA" id="ARBA00004651"/>
    </source>
</evidence>
<keyword evidence="5 6" id="KW-0472">Membrane</keyword>
<sequence length="354" mass="37290">MHPVRERQKILQLYRSVPAGHMPVAPVGAAGRIGGTRFCPNHAFRVNVRSLFRLVASIVLFALVLWFIGPARVLASFTQADSGWLAAGFAASLCASLLSALRWHALAAWLGVHAPRREMILAYWRGVMANTVLPGATLGGDTLRALHLQNLGHPIARTAASVLLDRLSGLWVLVALSLSMTAVAQALGLLSAAVLSTPPIFAAALTVLTIIAPLLIWSLSMALKGLLPGRAIALLDALHARPNPLQQYFVQILWSGGVQLFSIAAFAFGGYGLGLDLVWWQFVIAAGPIFVFAAMPVGIGGWGTREAASALMLGAFGATQETAVACAILYGLFTTLQGLLGALSLLHAKGAEGL</sequence>
<dbReference type="Pfam" id="PF03706">
    <property type="entry name" value="LPG_synthase_TM"/>
    <property type="match status" value="1"/>
</dbReference>
<keyword evidence="2" id="KW-1003">Cell membrane</keyword>